<feature type="compositionally biased region" description="Basic residues" evidence="1">
    <location>
        <begin position="103"/>
        <end position="115"/>
    </location>
</feature>
<gene>
    <name evidence="2" type="ORF">ILEXP_LOCUS13337</name>
</gene>
<protein>
    <recommendedName>
        <fullName evidence="4">SAGA-associated factor 11</fullName>
    </recommendedName>
</protein>
<reference evidence="2 3" key="1">
    <citation type="submission" date="2024-02" db="EMBL/GenBank/DDBJ databases">
        <authorList>
            <person name="Vignale AGUSTIN F."/>
            <person name="Sosa J E."/>
            <person name="Modenutti C."/>
        </authorList>
    </citation>
    <scope>NUCLEOTIDE SEQUENCE [LARGE SCALE GENOMIC DNA]</scope>
</reference>
<dbReference type="PANTHER" id="PTHR47805">
    <property type="entry name" value="SAGA-ASSOCIATED FACTOR 73"/>
    <property type="match status" value="1"/>
</dbReference>
<dbReference type="EMBL" id="CAUOFW020001502">
    <property type="protein sequence ID" value="CAK9145516.1"/>
    <property type="molecule type" value="Genomic_DNA"/>
</dbReference>
<organism evidence="2 3">
    <name type="scientific">Ilex paraguariensis</name>
    <name type="common">yerba mate</name>
    <dbReference type="NCBI Taxonomy" id="185542"/>
    <lineage>
        <taxon>Eukaryota</taxon>
        <taxon>Viridiplantae</taxon>
        <taxon>Streptophyta</taxon>
        <taxon>Embryophyta</taxon>
        <taxon>Tracheophyta</taxon>
        <taxon>Spermatophyta</taxon>
        <taxon>Magnoliopsida</taxon>
        <taxon>eudicotyledons</taxon>
        <taxon>Gunneridae</taxon>
        <taxon>Pentapetalae</taxon>
        <taxon>asterids</taxon>
        <taxon>campanulids</taxon>
        <taxon>Aquifoliales</taxon>
        <taxon>Aquifoliaceae</taxon>
        <taxon>Ilex</taxon>
    </lineage>
</organism>
<accession>A0ABC8RKL5</accession>
<dbReference type="InterPro" id="IPR037804">
    <property type="entry name" value="SGF73"/>
</dbReference>
<evidence type="ECO:0000256" key="1">
    <source>
        <dbReference type="SAM" id="MobiDB-lite"/>
    </source>
</evidence>
<sequence length="301" mass="33451">MAAMARLLASGSVSQNVAEEVGHQKLAAQYILRELREADEANLLDEEDMHIFDLRPMTDPLHLVCCNACKKPVKASQYAAHAEVCKSLNFAEEGISELDGGTGHKKPPRKEKKKSSTAYAGREYPKRSSGGSEKTHDHEDQIQMPRQVHDYCSLAKDIPVPLATKMFYSQRNHQLRCELTHLYYQASTKEHCGDLLKGNAMPSWSSTPTKLSHEQRNNQQEKRQKQFPADQFLTQSSAVYLGKSGGYPPAMKLSNQFPVNNVIGPHTSVAMMQSNNLSKPYSFAGRPLGTLQQPKGSVPVV</sequence>
<feature type="region of interest" description="Disordered" evidence="1">
    <location>
        <begin position="97"/>
        <end position="146"/>
    </location>
</feature>
<feature type="compositionally biased region" description="Basic and acidic residues" evidence="1">
    <location>
        <begin position="211"/>
        <end position="224"/>
    </location>
</feature>
<dbReference type="Proteomes" id="UP001642360">
    <property type="component" value="Unassembled WGS sequence"/>
</dbReference>
<dbReference type="AlphaFoldDB" id="A0ABC8RKL5"/>
<proteinExistence type="predicted"/>
<keyword evidence="3" id="KW-1185">Reference proteome</keyword>
<evidence type="ECO:0000313" key="3">
    <source>
        <dbReference type="Proteomes" id="UP001642360"/>
    </source>
</evidence>
<feature type="region of interest" description="Disordered" evidence="1">
    <location>
        <begin position="203"/>
        <end position="227"/>
    </location>
</feature>
<evidence type="ECO:0008006" key="4">
    <source>
        <dbReference type="Google" id="ProtNLM"/>
    </source>
</evidence>
<evidence type="ECO:0000313" key="2">
    <source>
        <dbReference type="EMBL" id="CAK9145516.1"/>
    </source>
</evidence>
<name>A0ABC8RKL5_9AQUA</name>
<dbReference type="PANTHER" id="PTHR47805:SF1">
    <property type="entry name" value="SAGA-ASSOCIATED FACTOR 73"/>
    <property type="match status" value="1"/>
</dbReference>
<comment type="caution">
    <text evidence="2">The sequence shown here is derived from an EMBL/GenBank/DDBJ whole genome shotgun (WGS) entry which is preliminary data.</text>
</comment>